<gene>
    <name evidence="2" type="ORF">E2C01_061953</name>
</gene>
<proteinExistence type="predicted"/>
<keyword evidence="1" id="KW-0732">Signal</keyword>
<comment type="caution">
    <text evidence="2">The sequence shown here is derived from an EMBL/GenBank/DDBJ whole genome shotgun (WGS) entry which is preliminary data.</text>
</comment>
<reference evidence="2 3" key="1">
    <citation type="submission" date="2019-05" db="EMBL/GenBank/DDBJ databases">
        <title>Another draft genome of Portunus trituberculatus and its Hox gene families provides insights of decapod evolution.</title>
        <authorList>
            <person name="Jeong J.-H."/>
            <person name="Song I."/>
            <person name="Kim S."/>
            <person name="Choi T."/>
            <person name="Kim D."/>
            <person name="Ryu S."/>
            <person name="Kim W."/>
        </authorList>
    </citation>
    <scope>NUCLEOTIDE SEQUENCE [LARGE SCALE GENOMIC DNA]</scope>
    <source>
        <tissue evidence="2">Muscle</tissue>
    </source>
</reference>
<organism evidence="2 3">
    <name type="scientific">Portunus trituberculatus</name>
    <name type="common">Swimming crab</name>
    <name type="synonym">Neptunus trituberculatus</name>
    <dbReference type="NCBI Taxonomy" id="210409"/>
    <lineage>
        <taxon>Eukaryota</taxon>
        <taxon>Metazoa</taxon>
        <taxon>Ecdysozoa</taxon>
        <taxon>Arthropoda</taxon>
        <taxon>Crustacea</taxon>
        <taxon>Multicrustacea</taxon>
        <taxon>Malacostraca</taxon>
        <taxon>Eumalacostraca</taxon>
        <taxon>Eucarida</taxon>
        <taxon>Decapoda</taxon>
        <taxon>Pleocyemata</taxon>
        <taxon>Brachyura</taxon>
        <taxon>Eubrachyura</taxon>
        <taxon>Portunoidea</taxon>
        <taxon>Portunidae</taxon>
        <taxon>Portuninae</taxon>
        <taxon>Portunus</taxon>
    </lineage>
</organism>
<dbReference type="Proteomes" id="UP000324222">
    <property type="component" value="Unassembled WGS sequence"/>
</dbReference>
<dbReference type="EMBL" id="VSRR010026734">
    <property type="protein sequence ID" value="MPC67769.1"/>
    <property type="molecule type" value="Genomic_DNA"/>
</dbReference>
<accession>A0A5B7HD84</accession>
<protein>
    <submittedName>
        <fullName evidence="2">Uncharacterized protein</fullName>
    </submittedName>
</protein>
<evidence type="ECO:0000256" key="1">
    <source>
        <dbReference type="SAM" id="SignalP"/>
    </source>
</evidence>
<evidence type="ECO:0000313" key="2">
    <source>
        <dbReference type="EMBL" id="MPC67769.1"/>
    </source>
</evidence>
<feature type="chain" id="PRO_5022986423" evidence="1">
    <location>
        <begin position="29"/>
        <end position="87"/>
    </location>
</feature>
<evidence type="ECO:0000313" key="3">
    <source>
        <dbReference type="Proteomes" id="UP000324222"/>
    </source>
</evidence>
<name>A0A5B7HD84_PORTR</name>
<dbReference type="AlphaFoldDB" id="A0A5B7HD84"/>
<feature type="signal peptide" evidence="1">
    <location>
        <begin position="1"/>
        <end position="28"/>
    </location>
</feature>
<keyword evidence="3" id="KW-1185">Reference proteome</keyword>
<sequence length="87" mass="9469">MTAWCRSPCGTFWSSALVLLIYDTATSSSVYYLSKVLGPASLSPGHNIFSYLEEAGFLPKLVNPGDYCHTRHTIAQASVNSQPLEIS</sequence>